<dbReference type="GO" id="GO:0008270">
    <property type="term" value="F:zinc ion binding"/>
    <property type="evidence" value="ECO:0007669"/>
    <property type="project" value="InterPro"/>
</dbReference>
<keyword evidence="8" id="KW-0479">Metal-binding</keyword>
<dbReference type="InterPro" id="IPR012778">
    <property type="entry name" value="Pept_M1_aminopeptidase"/>
</dbReference>
<keyword evidence="9" id="KW-0378">Hydrolase</keyword>
<evidence type="ECO:0000256" key="2">
    <source>
        <dbReference type="ARBA" id="ARBA00001947"/>
    </source>
</evidence>
<dbReference type="InterPro" id="IPR045357">
    <property type="entry name" value="Aminopeptidase_N-like_N"/>
</dbReference>
<accession>K6VMY9</accession>
<evidence type="ECO:0000259" key="15">
    <source>
        <dbReference type="Pfam" id="PF11838"/>
    </source>
</evidence>
<proteinExistence type="inferred from homology"/>
<feature type="domain" description="ERAP1-like C-terminal" evidence="15">
    <location>
        <begin position="514"/>
        <end position="801"/>
    </location>
</feature>
<dbReference type="GO" id="GO:0043171">
    <property type="term" value="P:peptide catabolic process"/>
    <property type="evidence" value="ECO:0007669"/>
    <property type="project" value="TreeGrafter"/>
</dbReference>
<dbReference type="Pfam" id="PF11838">
    <property type="entry name" value="ERAP1_C"/>
    <property type="match status" value="1"/>
</dbReference>
<dbReference type="GO" id="GO:0005615">
    <property type="term" value="C:extracellular space"/>
    <property type="evidence" value="ECO:0007669"/>
    <property type="project" value="TreeGrafter"/>
</dbReference>
<dbReference type="EMBL" id="BAGZ01000008">
    <property type="protein sequence ID" value="GAB78069.1"/>
    <property type="molecule type" value="Genomic_DNA"/>
</dbReference>
<dbReference type="OrthoDB" id="100605at2"/>
<dbReference type="EC" id="3.4.11.2" evidence="4"/>
<dbReference type="PANTHER" id="PTHR11533">
    <property type="entry name" value="PROTEASE M1 ZINC METALLOPROTEASE"/>
    <property type="match status" value="1"/>
</dbReference>
<dbReference type="Pfam" id="PF01433">
    <property type="entry name" value="Peptidase_M1"/>
    <property type="match status" value="1"/>
</dbReference>
<dbReference type="GO" id="GO:0016020">
    <property type="term" value="C:membrane"/>
    <property type="evidence" value="ECO:0007669"/>
    <property type="project" value="TreeGrafter"/>
</dbReference>
<dbReference type="InterPro" id="IPR050344">
    <property type="entry name" value="Peptidase_M1_aminopeptidases"/>
</dbReference>
<evidence type="ECO:0000256" key="12">
    <source>
        <dbReference type="ARBA" id="ARBA00029811"/>
    </source>
</evidence>
<comment type="cofactor">
    <cofactor evidence="2">
        <name>Zn(2+)</name>
        <dbReference type="ChEBI" id="CHEBI:29105"/>
    </cofactor>
</comment>
<dbReference type="FunFam" id="2.60.40.1730:FF:000010">
    <property type="entry name" value="Putative aminopeptidase N"/>
    <property type="match status" value="1"/>
</dbReference>
<feature type="domain" description="Aminopeptidase N-like N-terminal" evidence="16">
    <location>
        <begin position="20"/>
        <end position="181"/>
    </location>
</feature>
<dbReference type="GO" id="GO:0016285">
    <property type="term" value="F:alanyl aminopeptidase activity"/>
    <property type="evidence" value="ECO:0007669"/>
    <property type="project" value="UniProtKB-EC"/>
</dbReference>
<dbReference type="MEROPS" id="M01.012"/>
<evidence type="ECO:0000256" key="1">
    <source>
        <dbReference type="ARBA" id="ARBA00000098"/>
    </source>
</evidence>
<dbReference type="GO" id="GO:0070006">
    <property type="term" value="F:metalloaminopeptidase activity"/>
    <property type="evidence" value="ECO:0007669"/>
    <property type="project" value="TreeGrafter"/>
</dbReference>
<dbReference type="GO" id="GO:0042277">
    <property type="term" value="F:peptide binding"/>
    <property type="evidence" value="ECO:0007669"/>
    <property type="project" value="TreeGrafter"/>
</dbReference>
<dbReference type="Proteomes" id="UP000008495">
    <property type="component" value="Unassembled WGS sequence"/>
</dbReference>
<dbReference type="AlphaFoldDB" id="K6VMY9"/>
<dbReference type="GO" id="GO:0005737">
    <property type="term" value="C:cytoplasm"/>
    <property type="evidence" value="ECO:0007669"/>
    <property type="project" value="TreeGrafter"/>
</dbReference>
<dbReference type="STRING" id="100225.SAMN05421595_0585"/>
<feature type="domain" description="Peptidase M1 membrane alanine aminopeptidase" evidence="14">
    <location>
        <begin position="225"/>
        <end position="436"/>
    </location>
</feature>
<keyword evidence="6 17" id="KW-0031">Aminopeptidase</keyword>
<evidence type="ECO:0000256" key="8">
    <source>
        <dbReference type="ARBA" id="ARBA00022723"/>
    </source>
</evidence>
<sequence length="832" mass="91343">MTGLLYTEAEQRSRLIGVSRYTVDLDLDRGEQFFGSRTTVHFSCAEPGSQTFIDLKAHEVHRLTLNGDDLDPAQADQGRLPLGGLAAENELVVEATMSYGKDGQGLHRAVDPADGCHYVYGQLFLDAAPQVYACFDQPDMKAVYEISVRAPESWIVLGNGEASQDADGTWRLAETKPLSTYFVTVCAGPYASITDTHDGIPLGIHARASLAELLKEQSGELLALTKAGFDHYHRLFGIRYPFGAYHQVFVPEFNAGAMENPGCVTLRDQMIFRSAPDGAERASRANTILHEMAHMWFGDLVTMRWWADLWLNESFAEYMAHRACLEATDFTSAWTDFTIFRKVWGAAAERSPSTHPVAGQTPRDAPSALQNFDGISYAKGAAVLAQLVRYLGQDEFDAGVRRYLNEHLFGNADLADFLEAMETESGRSLSSWSQEWLRTSRMDALAVDIETDGDRITGATVHRESPAESPADRPHAVEIAGFTGGREIWRVPVTLDRPQTVVEELIGKHLPAVVIPDAGSHTWATPRLSRPTLDAVAGELPLIEDPVVRAVIWSALFAGMVDALVDPRQVLGIAVRALPEEQEPAILRGALDGILELLATHFLPADEQAAARRALADTFGAVATRSDPDGPTYPAAVRGRARWSTDEGYLRALAEGDTSREPLAHHSDLRWVAATTLAEHGSVDRADLDRLAAQDQTLIGRMAHLRACAALPGEENKSWAWSEIVRGERSYYELSSLATGFWRAEDSRTLRPYAERYFTEMPSLSGKLGDYALGALASVAFPYVLAEPEILALAEQALARTPMSEPVRRAMIDGAALVRQAVSSQERFPRPE</sequence>
<dbReference type="Gene3D" id="1.10.390.10">
    <property type="entry name" value="Neutral Protease Domain 2"/>
    <property type="match status" value="1"/>
</dbReference>
<dbReference type="Gene3D" id="2.60.40.1730">
    <property type="entry name" value="tricorn interacting facor f3 domain"/>
    <property type="match status" value="1"/>
</dbReference>
<dbReference type="InterPro" id="IPR024571">
    <property type="entry name" value="ERAP1-like_C_dom"/>
</dbReference>
<evidence type="ECO:0000256" key="7">
    <source>
        <dbReference type="ARBA" id="ARBA00022670"/>
    </source>
</evidence>
<evidence type="ECO:0000256" key="5">
    <source>
        <dbReference type="ARBA" id="ARBA00015611"/>
    </source>
</evidence>
<dbReference type="CDD" id="cd09602">
    <property type="entry name" value="M1_APN"/>
    <property type="match status" value="1"/>
</dbReference>
<comment type="similarity">
    <text evidence="3">Belongs to the peptidase M1 family.</text>
</comment>
<name>K6VMY9_9MICO</name>
<evidence type="ECO:0000259" key="16">
    <source>
        <dbReference type="Pfam" id="PF17900"/>
    </source>
</evidence>
<evidence type="ECO:0000256" key="11">
    <source>
        <dbReference type="ARBA" id="ARBA00023049"/>
    </source>
</evidence>
<keyword evidence="10" id="KW-0862">Zinc</keyword>
<dbReference type="SUPFAM" id="SSF55486">
    <property type="entry name" value="Metalloproteases ('zincins'), catalytic domain"/>
    <property type="match status" value="1"/>
</dbReference>
<dbReference type="InterPro" id="IPR001930">
    <property type="entry name" value="Peptidase_M1"/>
</dbReference>
<dbReference type="InterPro" id="IPR014782">
    <property type="entry name" value="Peptidase_M1_dom"/>
</dbReference>
<dbReference type="PANTHER" id="PTHR11533:SF174">
    <property type="entry name" value="PUROMYCIN-SENSITIVE AMINOPEPTIDASE-RELATED"/>
    <property type="match status" value="1"/>
</dbReference>
<dbReference type="GO" id="GO:0006508">
    <property type="term" value="P:proteolysis"/>
    <property type="evidence" value="ECO:0007669"/>
    <property type="project" value="UniProtKB-KW"/>
</dbReference>
<evidence type="ECO:0000313" key="18">
    <source>
        <dbReference type="Proteomes" id="UP000008495"/>
    </source>
</evidence>
<dbReference type="Pfam" id="PF17900">
    <property type="entry name" value="Peptidase_M1_N"/>
    <property type="match status" value="1"/>
</dbReference>
<dbReference type="PRINTS" id="PR00756">
    <property type="entry name" value="ALADIPTASE"/>
</dbReference>
<keyword evidence="11" id="KW-0482">Metalloprotease</keyword>
<evidence type="ECO:0000313" key="17">
    <source>
        <dbReference type="EMBL" id="GAB78069.1"/>
    </source>
</evidence>
<evidence type="ECO:0000256" key="9">
    <source>
        <dbReference type="ARBA" id="ARBA00022801"/>
    </source>
</evidence>
<dbReference type="RefSeq" id="WP_006502823.1">
    <property type="nucleotide sequence ID" value="NZ_BAGZ01000008.1"/>
</dbReference>
<dbReference type="NCBIfam" id="TIGR02412">
    <property type="entry name" value="pepN_strep_liv"/>
    <property type="match status" value="1"/>
</dbReference>
<dbReference type="SUPFAM" id="SSF63737">
    <property type="entry name" value="Leukotriene A4 hydrolase N-terminal domain"/>
    <property type="match status" value="1"/>
</dbReference>
<evidence type="ECO:0000259" key="14">
    <source>
        <dbReference type="Pfam" id="PF01433"/>
    </source>
</evidence>
<evidence type="ECO:0000256" key="3">
    <source>
        <dbReference type="ARBA" id="ARBA00010136"/>
    </source>
</evidence>
<protein>
    <recommendedName>
        <fullName evidence="5">Aminopeptidase N</fullName>
        <ecNumber evidence="4">3.4.11.2</ecNumber>
    </recommendedName>
    <alternativeName>
        <fullName evidence="12">Alanine aminopeptidase</fullName>
    </alternativeName>
    <alternativeName>
        <fullName evidence="13">Lysyl aminopeptidase</fullName>
    </alternativeName>
</protein>
<organism evidence="17 18">
    <name type="scientific">Austwickia chelonae NBRC 105200</name>
    <dbReference type="NCBI Taxonomy" id="1184607"/>
    <lineage>
        <taxon>Bacteria</taxon>
        <taxon>Bacillati</taxon>
        <taxon>Actinomycetota</taxon>
        <taxon>Actinomycetes</taxon>
        <taxon>Micrococcales</taxon>
        <taxon>Dermatophilaceae</taxon>
        <taxon>Austwickia</taxon>
    </lineage>
</organism>
<keyword evidence="18" id="KW-1185">Reference proteome</keyword>
<reference evidence="17 18" key="1">
    <citation type="submission" date="2012-08" db="EMBL/GenBank/DDBJ databases">
        <title>Whole genome shotgun sequence of Austwickia chelonae NBRC 105200.</title>
        <authorList>
            <person name="Yoshida I."/>
            <person name="Hosoyama A."/>
            <person name="Tsuchikane K."/>
            <person name="Katsumata H."/>
            <person name="Ando Y."/>
            <person name="Ohji S."/>
            <person name="Hamada M."/>
            <person name="Tamura T."/>
            <person name="Yamazoe A."/>
            <person name="Yamazaki S."/>
            <person name="Fujita N."/>
        </authorList>
    </citation>
    <scope>NUCLEOTIDE SEQUENCE [LARGE SCALE GENOMIC DNA]</scope>
    <source>
        <strain evidence="17 18">NBRC 105200</strain>
    </source>
</reference>
<comment type="caution">
    <text evidence="17">The sequence shown here is derived from an EMBL/GenBank/DDBJ whole genome shotgun (WGS) entry which is preliminary data.</text>
</comment>
<keyword evidence="7" id="KW-0645">Protease</keyword>
<dbReference type="InterPro" id="IPR042097">
    <property type="entry name" value="Aminopeptidase_N-like_N_sf"/>
</dbReference>
<dbReference type="eggNOG" id="COG0308">
    <property type="taxonomic scope" value="Bacteria"/>
</dbReference>
<gene>
    <name evidence="17" type="primary">pepN</name>
    <name evidence="17" type="ORF">AUCHE_08_03130</name>
</gene>
<evidence type="ECO:0000256" key="13">
    <source>
        <dbReference type="ARBA" id="ARBA00031533"/>
    </source>
</evidence>
<dbReference type="InterPro" id="IPR027268">
    <property type="entry name" value="Peptidase_M4/M1_CTD_sf"/>
</dbReference>
<evidence type="ECO:0000256" key="4">
    <source>
        <dbReference type="ARBA" id="ARBA00012564"/>
    </source>
</evidence>
<comment type="catalytic activity">
    <reaction evidence="1">
        <text>Release of an N-terminal amino acid, Xaa-|-Yaa- from a peptide, amide or arylamide. Xaa is preferably Ala, but may be most amino acids including Pro (slow action). When a terminal hydrophobic residue is followed by a prolyl residue, the two may be released as an intact Xaa-Pro dipeptide.</text>
        <dbReference type="EC" id="3.4.11.2"/>
    </reaction>
</comment>
<evidence type="ECO:0000256" key="10">
    <source>
        <dbReference type="ARBA" id="ARBA00022833"/>
    </source>
</evidence>
<evidence type="ECO:0000256" key="6">
    <source>
        <dbReference type="ARBA" id="ARBA00022438"/>
    </source>
</evidence>